<dbReference type="AlphaFoldDB" id="H3NR47"/>
<evidence type="ECO:0000313" key="1">
    <source>
        <dbReference type="EMBL" id="EHR31819.1"/>
    </source>
</evidence>
<protein>
    <submittedName>
        <fullName evidence="1">Uncharacterized protein</fullName>
    </submittedName>
</protein>
<reference evidence="1 2" key="1">
    <citation type="submission" date="2012-01" db="EMBL/GenBank/DDBJ databases">
        <title>The Genome Sequence of Helcococcus kunzii ATCC 51366.</title>
        <authorList>
            <consortium name="The Broad Institute Genome Sequencing Platform"/>
            <person name="Earl A."/>
            <person name="Ward D."/>
            <person name="Feldgarden M."/>
            <person name="Gevers D."/>
            <person name="Huys G."/>
            <person name="Young S.K."/>
            <person name="Zeng Q."/>
            <person name="Gargeya S."/>
            <person name="Fitzgerald M."/>
            <person name="Haas B."/>
            <person name="Abouelleil A."/>
            <person name="Alvarado L."/>
            <person name="Arachchi H.M."/>
            <person name="Berlin A."/>
            <person name="Chapman S.B."/>
            <person name="Gearin G."/>
            <person name="Goldberg J."/>
            <person name="Griggs A."/>
            <person name="Gujja S."/>
            <person name="Hansen M."/>
            <person name="Heiman D."/>
            <person name="Howarth C."/>
            <person name="Larimer J."/>
            <person name="Lui A."/>
            <person name="MacDonald P.J.P."/>
            <person name="McCowen C."/>
            <person name="Montmayeur A."/>
            <person name="Murphy C."/>
            <person name="Neiman D."/>
            <person name="Pearson M."/>
            <person name="Priest M."/>
            <person name="Roberts A."/>
            <person name="Saif S."/>
            <person name="Shea T."/>
            <person name="Sisk P."/>
            <person name="Stolte C."/>
            <person name="Sykes S."/>
            <person name="Wortman J."/>
            <person name="Nusbaum C."/>
            <person name="Birren B."/>
        </authorList>
    </citation>
    <scope>NUCLEOTIDE SEQUENCE [LARGE SCALE GENOMIC DNA]</scope>
    <source>
        <strain evidence="1 2">ATCC 51366</strain>
    </source>
</reference>
<dbReference type="Proteomes" id="UP000004191">
    <property type="component" value="Unassembled WGS sequence"/>
</dbReference>
<evidence type="ECO:0000313" key="2">
    <source>
        <dbReference type="Proteomes" id="UP000004191"/>
    </source>
</evidence>
<dbReference type="EMBL" id="AGEI01000034">
    <property type="protein sequence ID" value="EHR31819.1"/>
    <property type="molecule type" value="Genomic_DNA"/>
</dbReference>
<dbReference type="GeneID" id="96999903"/>
<dbReference type="PATRIC" id="fig|883114.3.peg.1807"/>
<proteinExistence type="predicted"/>
<organism evidence="1 2">
    <name type="scientific">Helcococcus kunzii ATCC 51366</name>
    <dbReference type="NCBI Taxonomy" id="883114"/>
    <lineage>
        <taxon>Bacteria</taxon>
        <taxon>Bacillati</taxon>
        <taxon>Bacillota</taxon>
        <taxon>Tissierellia</taxon>
        <taxon>Tissierellales</taxon>
        <taxon>Peptoniphilaceae</taxon>
        <taxon>Helcococcus</taxon>
    </lineage>
</organism>
<accession>H3NR47</accession>
<sequence>METGISGNYKSTSGVLKPEHLMDELEKSGNKFNKEDVVMIAKTKKNELVWLEK</sequence>
<dbReference type="RefSeq" id="WP_005399322.1">
    <property type="nucleotide sequence ID" value="NZ_JH601089.1"/>
</dbReference>
<dbReference type="HOGENOM" id="CLU_3062216_0_0_9"/>
<dbReference type="STRING" id="883114.HMPREF9709_01808"/>
<gene>
    <name evidence="1" type="ORF">HMPREF9709_01808</name>
</gene>
<keyword evidence="2" id="KW-1185">Reference proteome</keyword>
<comment type="caution">
    <text evidence="1">The sequence shown here is derived from an EMBL/GenBank/DDBJ whole genome shotgun (WGS) entry which is preliminary data.</text>
</comment>
<name>H3NR47_9FIRM</name>